<dbReference type="InterPro" id="IPR008271">
    <property type="entry name" value="Ser/Thr_kinase_AS"/>
</dbReference>
<keyword evidence="7" id="KW-0812">Transmembrane</keyword>
<keyword evidence="7" id="KW-1133">Transmembrane helix</keyword>
<evidence type="ECO:0000256" key="5">
    <source>
        <dbReference type="PROSITE-ProRule" id="PRU10141"/>
    </source>
</evidence>
<keyword evidence="7" id="KW-0472">Membrane</keyword>
<dbReference type="SMART" id="SM00220">
    <property type="entry name" value="S_TKc"/>
    <property type="match status" value="1"/>
</dbReference>
<evidence type="ECO:0000313" key="10">
    <source>
        <dbReference type="Proteomes" id="UP000214646"/>
    </source>
</evidence>
<dbReference type="PROSITE" id="PS00107">
    <property type="entry name" value="PROTEIN_KINASE_ATP"/>
    <property type="match status" value="1"/>
</dbReference>
<keyword evidence="10" id="KW-1185">Reference proteome</keyword>
<reference evidence="10" key="1">
    <citation type="submission" date="2017-06" db="EMBL/GenBank/DDBJ databases">
        <title>Genome analysis of Fimbriiglobus ruber SP5, the first member of the order Planctomycetales with confirmed chitinolytic capability.</title>
        <authorList>
            <person name="Ravin N.V."/>
            <person name="Rakitin A.L."/>
            <person name="Ivanova A.A."/>
            <person name="Beletsky A.V."/>
            <person name="Kulichevskaya I.S."/>
            <person name="Mardanov A.V."/>
            <person name="Dedysh S.N."/>
        </authorList>
    </citation>
    <scope>NUCLEOTIDE SEQUENCE [LARGE SCALE GENOMIC DNA]</scope>
    <source>
        <strain evidence="10">SP5</strain>
    </source>
</reference>
<evidence type="ECO:0000256" key="1">
    <source>
        <dbReference type="ARBA" id="ARBA00022679"/>
    </source>
</evidence>
<evidence type="ECO:0000256" key="2">
    <source>
        <dbReference type="ARBA" id="ARBA00022741"/>
    </source>
</evidence>
<feature type="region of interest" description="Disordered" evidence="6">
    <location>
        <begin position="368"/>
        <end position="393"/>
    </location>
</feature>
<feature type="binding site" evidence="5">
    <location>
        <position position="105"/>
    </location>
    <ligand>
        <name>ATP</name>
        <dbReference type="ChEBI" id="CHEBI:30616"/>
    </ligand>
</feature>
<evidence type="ECO:0000256" key="6">
    <source>
        <dbReference type="SAM" id="MobiDB-lite"/>
    </source>
</evidence>
<feature type="compositionally biased region" description="Pro residues" evidence="6">
    <location>
        <begin position="464"/>
        <end position="473"/>
    </location>
</feature>
<dbReference type="SUPFAM" id="SSF56112">
    <property type="entry name" value="Protein kinase-like (PK-like)"/>
    <property type="match status" value="1"/>
</dbReference>
<keyword evidence="2 5" id="KW-0547">Nucleotide-binding</keyword>
<gene>
    <name evidence="9" type="ORF">FRUB_02332</name>
</gene>
<dbReference type="CDD" id="cd14014">
    <property type="entry name" value="STKc_PknB_like"/>
    <property type="match status" value="1"/>
</dbReference>
<dbReference type="InterPro" id="IPR017441">
    <property type="entry name" value="Protein_kinase_ATP_BS"/>
</dbReference>
<evidence type="ECO:0000313" key="9">
    <source>
        <dbReference type="EMBL" id="OWK44400.1"/>
    </source>
</evidence>
<organism evidence="9 10">
    <name type="scientific">Fimbriiglobus ruber</name>
    <dbReference type="NCBI Taxonomy" id="1908690"/>
    <lineage>
        <taxon>Bacteria</taxon>
        <taxon>Pseudomonadati</taxon>
        <taxon>Planctomycetota</taxon>
        <taxon>Planctomycetia</taxon>
        <taxon>Gemmatales</taxon>
        <taxon>Gemmataceae</taxon>
        <taxon>Fimbriiglobus</taxon>
    </lineage>
</organism>
<feature type="domain" description="Protein kinase" evidence="8">
    <location>
        <begin position="76"/>
        <end position="342"/>
    </location>
</feature>
<dbReference type="Proteomes" id="UP000214646">
    <property type="component" value="Unassembled WGS sequence"/>
</dbReference>
<evidence type="ECO:0000256" key="3">
    <source>
        <dbReference type="ARBA" id="ARBA00022777"/>
    </source>
</evidence>
<dbReference type="AlphaFoldDB" id="A0A225DSF9"/>
<accession>A0A225DSF9</accession>
<evidence type="ECO:0000256" key="7">
    <source>
        <dbReference type="SAM" id="Phobius"/>
    </source>
</evidence>
<dbReference type="PANTHER" id="PTHR43289:SF6">
    <property type="entry name" value="SERINE_THREONINE-PROTEIN KINASE NEKL-3"/>
    <property type="match status" value="1"/>
</dbReference>
<protein>
    <submittedName>
        <fullName evidence="9">Putative serine/threonine-protein kinase pknB</fullName>
    </submittedName>
</protein>
<dbReference type="PANTHER" id="PTHR43289">
    <property type="entry name" value="MITOGEN-ACTIVATED PROTEIN KINASE KINASE KINASE 20-RELATED"/>
    <property type="match status" value="1"/>
</dbReference>
<feature type="region of interest" description="Disordered" evidence="6">
    <location>
        <begin position="546"/>
        <end position="581"/>
    </location>
</feature>
<feature type="transmembrane region" description="Helical" evidence="7">
    <location>
        <begin position="519"/>
        <end position="541"/>
    </location>
</feature>
<dbReference type="InterPro" id="IPR011009">
    <property type="entry name" value="Kinase-like_dom_sf"/>
</dbReference>
<proteinExistence type="predicted"/>
<dbReference type="PROSITE" id="PS00108">
    <property type="entry name" value="PROTEIN_KINASE_ST"/>
    <property type="match status" value="1"/>
</dbReference>
<dbReference type="GO" id="GO:0005524">
    <property type="term" value="F:ATP binding"/>
    <property type="evidence" value="ECO:0007669"/>
    <property type="project" value="UniProtKB-UniRule"/>
</dbReference>
<keyword evidence="4 5" id="KW-0067">ATP-binding</keyword>
<dbReference type="GO" id="GO:0004674">
    <property type="term" value="F:protein serine/threonine kinase activity"/>
    <property type="evidence" value="ECO:0007669"/>
    <property type="project" value="TreeGrafter"/>
</dbReference>
<feature type="compositionally biased region" description="Polar residues" evidence="6">
    <location>
        <begin position="437"/>
        <end position="458"/>
    </location>
</feature>
<name>A0A225DSF9_9BACT</name>
<dbReference type="OrthoDB" id="6111975at2"/>
<dbReference type="Gene3D" id="3.30.200.20">
    <property type="entry name" value="Phosphorylase Kinase, domain 1"/>
    <property type="match status" value="1"/>
</dbReference>
<sequence>MSAPASVEELFQLVRKSGMIDDQKLNAYLQRRQIGRGLSDDPREVADALVQDGIITYFQAEQFLLGKWRGFTIGKYKLLERVGVGGMGQVFLCEHMFMKRRVAVKVLPPAKAEQPAALGRFYREARAAGVLEHPNIVRTHDIDQDGNLHFIVMEYVDGSNLLDVVKKFGPLDIRRAVHYARQIALGLDYAFRNGIIHRDVKPGNVLIDRHGTAKVLDMGLARFYKDQTDMLTVKYDDKIVLGTADYVAPEQVANSHGVDIRADIYALGASFYFLLAGHPPFPSGTVSQKLLWHRTKDPTPVRNIRPEVPEGLAAVVAKMMAKNPDQRYQTPAEAAAALEQWASNDVPLPAPEEMPELSPAASIGLPIGENEPAAPATVDRHPNERPVAVGAAVGGGSENVPGADFMLSAAPAAGPFAPPVAGPFAPPLSQLREKSRSSAVTTTPTRVPSLPQSGTWPSGSLPVPNRPRNPFAPPQVDIQTNSEAAHDATPADMGRRPDVPVFLTVLGEKTTPGASKRNLLLVSLIAASLLLAGVLVVWKLARAGDTSAARPGTEQIEAAPTEPAPVEPAPSANKERRNTKK</sequence>
<evidence type="ECO:0000256" key="4">
    <source>
        <dbReference type="ARBA" id="ARBA00022840"/>
    </source>
</evidence>
<dbReference type="RefSeq" id="WP_088253678.1">
    <property type="nucleotide sequence ID" value="NZ_NIDE01000003.1"/>
</dbReference>
<dbReference type="Gene3D" id="1.10.510.10">
    <property type="entry name" value="Transferase(Phosphotransferase) domain 1"/>
    <property type="match status" value="1"/>
</dbReference>
<dbReference type="Pfam" id="PF00069">
    <property type="entry name" value="Pkinase"/>
    <property type="match status" value="1"/>
</dbReference>
<feature type="region of interest" description="Disordered" evidence="6">
    <location>
        <begin position="424"/>
        <end position="476"/>
    </location>
</feature>
<keyword evidence="3 9" id="KW-0418">Kinase</keyword>
<dbReference type="PROSITE" id="PS50011">
    <property type="entry name" value="PROTEIN_KINASE_DOM"/>
    <property type="match status" value="1"/>
</dbReference>
<comment type="caution">
    <text evidence="9">The sequence shown here is derived from an EMBL/GenBank/DDBJ whole genome shotgun (WGS) entry which is preliminary data.</text>
</comment>
<dbReference type="InterPro" id="IPR000719">
    <property type="entry name" value="Prot_kinase_dom"/>
</dbReference>
<dbReference type="EMBL" id="NIDE01000003">
    <property type="protein sequence ID" value="OWK44400.1"/>
    <property type="molecule type" value="Genomic_DNA"/>
</dbReference>
<evidence type="ECO:0000259" key="8">
    <source>
        <dbReference type="PROSITE" id="PS50011"/>
    </source>
</evidence>
<keyword evidence="1" id="KW-0808">Transferase</keyword>